<evidence type="ECO:0000259" key="7">
    <source>
        <dbReference type="PROSITE" id="PS50931"/>
    </source>
</evidence>
<dbReference type="InterPro" id="IPR005119">
    <property type="entry name" value="LysR_subst-bd"/>
</dbReference>
<keyword evidence="4" id="KW-0010">Activator</keyword>
<dbReference type="SUPFAM" id="SSF53850">
    <property type="entry name" value="Periplasmic binding protein-like II"/>
    <property type="match status" value="1"/>
</dbReference>
<dbReference type="EMBL" id="JACJID010000008">
    <property type="protein sequence ID" value="MBA8930973.1"/>
    <property type="molecule type" value="Genomic_DNA"/>
</dbReference>
<dbReference type="SUPFAM" id="SSF46785">
    <property type="entry name" value="Winged helix' DNA-binding domain"/>
    <property type="match status" value="1"/>
</dbReference>
<dbReference type="PANTHER" id="PTHR30346">
    <property type="entry name" value="TRANSCRIPTIONAL DUAL REGULATOR HCAR-RELATED"/>
    <property type="match status" value="1"/>
</dbReference>
<keyword evidence="9" id="KW-1185">Reference proteome</keyword>
<proteinExistence type="inferred from homology"/>
<keyword evidence="5" id="KW-0804">Transcription</keyword>
<dbReference type="Pfam" id="PF03466">
    <property type="entry name" value="LysR_substrate"/>
    <property type="match status" value="1"/>
</dbReference>
<evidence type="ECO:0000313" key="9">
    <source>
        <dbReference type="Proteomes" id="UP000517916"/>
    </source>
</evidence>
<feature type="domain" description="HTH lysR-type" evidence="7">
    <location>
        <begin position="8"/>
        <end position="65"/>
    </location>
</feature>
<dbReference type="Gene3D" id="1.10.10.10">
    <property type="entry name" value="Winged helix-like DNA-binding domain superfamily/Winged helix DNA-binding domain"/>
    <property type="match status" value="1"/>
</dbReference>
<evidence type="ECO:0000256" key="1">
    <source>
        <dbReference type="ARBA" id="ARBA00009437"/>
    </source>
</evidence>
<dbReference type="PANTHER" id="PTHR30346:SF26">
    <property type="entry name" value="HYDROGEN PEROXIDE-INDUCIBLE GENES ACTIVATOR"/>
    <property type="match status" value="1"/>
</dbReference>
<gene>
    <name evidence="8" type="ORF">BC739_008220</name>
</gene>
<dbReference type="InterPro" id="IPR036388">
    <property type="entry name" value="WH-like_DNA-bd_sf"/>
</dbReference>
<organism evidence="8 9">
    <name type="scientific">Kutzneria viridogrisea</name>
    <dbReference type="NCBI Taxonomy" id="47990"/>
    <lineage>
        <taxon>Bacteria</taxon>
        <taxon>Bacillati</taxon>
        <taxon>Actinomycetota</taxon>
        <taxon>Actinomycetes</taxon>
        <taxon>Pseudonocardiales</taxon>
        <taxon>Pseudonocardiaceae</taxon>
        <taxon>Kutzneria</taxon>
    </lineage>
</organism>
<evidence type="ECO:0000256" key="3">
    <source>
        <dbReference type="ARBA" id="ARBA00023125"/>
    </source>
</evidence>
<evidence type="ECO:0000256" key="6">
    <source>
        <dbReference type="ARBA" id="ARBA00040885"/>
    </source>
</evidence>
<dbReference type="Gene3D" id="3.40.190.10">
    <property type="entry name" value="Periplasmic binding protein-like II"/>
    <property type="match status" value="2"/>
</dbReference>
<accession>A0ABR6BVM6</accession>
<evidence type="ECO:0000256" key="5">
    <source>
        <dbReference type="ARBA" id="ARBA00023163"/>
    </source>
</evidence>
<evidence type="ECO:0000256" key="2">
    <source>
        <dbReference type="ARBA" id="ARBA00023015"/>
    </source>
</evidence>
<evidence type="ECO:0000256" key="4">
    <source>
        <dbReference type="ARBA" id="ARBA00023159"/>
    </source>
</evidence>
<name>A0ABR6BVM6_9PSEU</name>
<comment type="caution">
    <text evidence="8">The sequence shown here is derived from an EMBL/GenBank/DDBJ whole genome shotgun (WGS) entry which is preliminary data.</text>
</comment>
<comment type="similarity">
    <text evidence="1">Belongs to the LysR transcriptional regulatory family.</text>
</comment>
<reference evidence="8 9" key="1">
    <citation type="submission" date="2020-08" db="EMBL/GenBank/DDBJ databases">
        <title>Genomic Encyclopedia of Archaeal and Bacterial Type Strains, Phase II (KMG-II): from individual species to whole genera.</title>
        <authorList>
            <person name="Goeker M."/>
        </authorList>
    </citation>
    <scope>NUCLEOTIDE SEQUENCE [LARGE SCALE GENOMIC DNA]</scope>
    <source>
        <strain evidence="8 9">DSM 43850</strain>
    </source>
</reference>
<dbReference type="InterPro" id="IPR036390">
    <property type="entry name" value="WH_DNA-bd_sf"/>
</dbReference>
<keyword evidence="2" id="KW-0805">Transcription regulation</keyword>
<keyword evidence="3" id="KW-0238">DNA-binding</keyword>
<protein>
    <recommendedName>
        <fullName evidence="6">Probable hydrogen peroxide-inducible genes activator</fullName>
    </recommendedName>
</protein>
<dbReference type="RefSeq" id="WP_025354292.1">
    <property type="nucleotide sequence ID" value="NZ_BAAABQ010000087.1"/>
</dbReference>
<dbReference type="PROSITE" id="PS50931">
    <property type="entry name" value="HTH_LYSR"/>
    <property type="match status" value="1"/>
</dbReference>
<sequence>MVISTGGPTLAQIRAFLAVAEFLHFREAAAALGVSQPTLSAALAGCEEALGARLVERTTRRVMLTPAGERMVPLARTVAVAVDAMVAEADLARRPFSGTLRLGIIPTVAPYLLPAALRGLRRSFGSLAVEVHEERTARLVDGLATGRLDTAVLALPTGHRGLVEQPLYDEEFVLVVPRGHPAAGRASVSPKSLRELEVLLLDEGHCLRDQALDVCREVGAAGVESATRAASLSTLVQLVAADMGVTLLPETAVAVETRRGGLAVTRFSPQAPSRRIGLVYRESAGRGEEYAAIAAELRRAARVRRLPVRIAGT</sequence>
<dbReference type="CDD" id="cd08411">
    <property type="entry name" value="PBP2_OxyR"/>
    <property type="match status" value="1"/>
</dbReference>
<dbReference type="Proteomes" id="UP000517916">
    <property type="component" value="Unassembled WGS sequence"/>
</dbReference>
<dbReference type="InterPro" id="IPR000847">
    <property type="entry name" value="LysR_HTH_N"/>
</dbReference>
<dbReference type="Pfam" id="PF00126">
    <property type="entry name" value="HTH_1"/>
    <property type="match status" value="1"/>
</dbReference>
<evidence type="ECO:0000313" key="8">
    <source>
        <dbReference type="EMBL" id="MBA8930973.1"/>
    </source>
</evidence>